<dbReference type="InterPro" id="IPR039421">
    <property type="entry name" value="Type_1_exporter"/>
</dbReference>
<keyword evidence="8" id="KW-1185">Reference proteome</keyword>
<evidence type="ECO:0000259" key="6">
    <source>
        <dbReference type="PROSITE" id="PS50929"/>
    </source>
</evidence>
<dbReference type="AlphaFoldDB" id="M1ZFI9"/>
<evidence type="ECO:0000256" key="4">
    <source>
        <dbReference type="ARBA" id="ARBA00023136"/>
    </source>
</evidence>
<dbReference type="PANTHER" id="PTHR43394">
    <property type="entry name" value="ATP-DEPENDENT PERMEASE MDL1, MITOCHONDRIAL"/>
    <property type="match status" value="1"/>
</dbReference>
<evidence type="ECO:0000256" key="5">
    <source>
        <dbReference type="SAM" id="Phobius"/>
    </source>
</evidence>
<dbReference type="Gene3D" id="1.20.1560.10">
    <property type="entry name" value="ABC transporter type 1, transmembrane domain"/>
    <property type="match status" value="1"/>
</dbReference>
<keyword evidence="3 5" id="KW-1133">Transmembrane helix</keyword>
<dbReference type="InterPro" id="IPR011527">
    <property type="entry name" value="ABC1_TM_dom"/>
</dbReference>
<feature type="domain" description="ABC transmembrane type-1" evidence="6">
    <location>
        <begin position="1"/>
        <end position="110"/>
    </location>
</feature>
<dbReference type="PANTHER" id="PTHR43394:SF1">
    <property type="entry name" value="ATP-BINDING CASSETTE SUB-FAMILY B MEMBER 10, MITOCHONDRIAL"/>
    <property type="match status" value="1"/>
</dbReference>
<feature type="transmembrane region" description="Helical" evidence="5">
    <location>
        <begin position="52"/>
        <end position="71"/>
    </location>
</feature>
<organism evidence="7 8">
    <name type="scientific">[Clostridium] ultunense Esp</name>
    <dbReference type="NCBI Taxonomy" id="1288971"/>
    <lineage>
        <taxon>Bacteria</taxon>
        <taxon>Bacillati</taxon>
        <taxon>Bacillota</taxon>
        <taxon>Tissierellia</taxon>
        <taxon>Tissierellales</taxon>
        <taxon>Tepidimicrobiaceae</taxon>
        <taxon>Schnuerera</taxon>
    </lineage>
</organism>
<evidence type="ECO:0000256" key="2">
    <source>
        <dbReference type="ARBA" id="ARBA00022692"/>
    </source>
</evidence>
<evidence type="ECO:0000256" key="1">
    <source>
        <dbReference type="ARBA" id="ARBA00004651"/>
    </source>
</evidence>
<evidence type="ECO:0000313" key="8">
    <source>
        <dbReference type="Proteomes" id="UP000245423"/>
    </source>
</evidence>
<dbReference type="SUPFAM" id="SSF90123">
    <property type="entry name" value="ABC transporter transmembrane region"/>
    <property type="match status" value="1"/>
</dbReference>
<name>M1ZFI9_9FIRM</name>
<dbReference type="GO" id="GO:0015421">
    <property type="term" value="F:ABC-type oligopeptide transporter activity"/>
    <property type="evidence" value="ECO:0007669"/>
    <property type="project" value="TreeGrafter"/>
</dbReference>
<keyword evidence="2 5" id="KW-0812">Transmembrane</keyword>
<dbReference type="GO" id="GO:0005886">
    <property type="term" value="C:plasma membrane"/>
    <property type="evidence" value="ECO:0007669"/>
    <property type="project" value="UniProtKB-SubCell"/>
</dbReference>
<keyword evidence="4 5" id="KW-0472">Membrane</keyword>
<dbReference type="PROSITE" id="PS50929">
    <property type="entry name" value="ABC_TM1F"/>
    <property type="match status" value="1"/>
</dbReference>
<proteinExistence type="predicted"/>
<accession>M1ZFI9</accession>
<dbReference type="Pfam" id="PF00664">
    <property type="entry name" value="ABC_membrane"/>
    <property type="match status" value="1"/>
</dbReference>
<gene>
    <name evidence="7" type="ORF">CUESP1_3165</name>
</gene>
<sequence>MQNIYNGDLMAHATNDINAIRHALGQGIIMLIDSFFLTLLTIIMMVKTTTVKLTIIALFTLPFITIMVRQFGKIIHKRFRIVQEAFSDLTDATQESFAGIRVIKSFVQENLIVGWPMILN</sequence>
<protein>
    <recommendedName>
        <fullName evidence="6">ABC transmembrane type-1 domain-containing protein</fullName>
    </recommendedName>
</protein>
<reference evidence="7 8" key="1">
    <citation type="submission" date="2016-11" db="EMBL/GenBank/DDBJ databases">
        <authorList>
            <person name="Manzoor S."/>
        </authorList>
    </citation>
    <scope>NUCLEOTIDE SEQUENCE [LARGE SCALE GENOMIC DNA]</scope>
    <source>
        <strain evidence="7">Clostridium ultunense strain Esp</strain>
    </source>
</reference>
<comment type="subcellular location">
    <subcellularLocation>
        <location evidence="1">Cell membrane</location>
        <topology evidence="1">Multi-pass membrane protein</topology>
    </subcellularLocation>
</comment>
<dbReference type="Proteomes" id="UP000245423">
    <property type="component" value="Chromosome 1"/>
</dbReference>
<dbReference type="RefSeq" id="WP_005587373.1">
    <property type="nucleotide sequence ID" value="NZ_LT669839.1"/>
</dbReference>
<evidence type="ECO:0000313" key="7">
    <source>
        <dbReference type="EMBL" id="SHD78491.1"/>
    </source>
</evidence>
<dbReference type="EMBL" id="LT669839">
    <property type="protein sequence ID" value="SHD78491.1"/>
    <property type="molecule type" value="Genomic_DNA"/>
</dbReference>
<evidence type="ECO:0000256" key="3">
    <source>
        <dbReference type="ARBA" id="ARBA00022989"/>
    </source>
</evidence>
<dbReference type="InterPro" id="IPR036640">
    <property type="entry name" value="ABC1_TM_sf"/>
</dbReference>
<dbReference type="GO" id="GO:0005524">
    <property type="term" value="F:ATP binding"/>
    <property type="evidence" value="ECO:0007669"/>
    <property type="project" value="InterPro"/>
</dbReference>
<feature type="transmembrane region" description="Helical" evidence="5">
    <location>
        <begin position="28"/>
        <end position="46"/>
    </location>
</feature>
<dbReference type="HOGENOM" id="CLU_2045683_0_0_9"/>